<organism evidence="2 3">
    <name type="scientific">Podospora australis</name>
    <dbReference type="NCBI Taxonomy" id="1536484"/>
    <lineage>
        <taxon>Eukaryota</taxon>
        <taxon>Fungi</taxon>
        <taxon>Dikarya</taxon>
        <taxon>Ascomycota</taxon>
        <taxon>Pezizomycotina</taxon>
        <taxon>Sordariomycetes</taxon>
        <taxon>Sordariomycetidae</taxon>
        <taxon>Sordariales</taxon>
        <taxon>Podosporaceae</taxon>
        <taxon>Podospora</taxon>
    </lineage>
</organism>
<reference evidence="2" key="2">
    <citation type="submission" date="2023-05" db="EMBL/GenBank/DDBJ databases">
        <authorList>
            <consortium name="Lawrence Berkeley National Laboratory"/>
            <person name="Steindorff A."/>
            <person name="Hensen N."/>
            <person name="Bonometti L."/>
            <person name="Westerberg I."/>
            <person name="Brannstrom I.O."/>
            <person name="Guillou S."/>
            <person name="Cros-Aarteil S."/>
            <person name="Calhoun S."/>
            <person name="Haridas S."/>
            <person name="Kuo A."/>
            <person name="Mondo S."/>
            <person name="Pangilinan J."/>
            <person name="Riley R."/>
            <person name="Labutti K."/>
            <person name="Andreopoulos B."/>
            <person name="Lipzen A."/>
            <person name="Chen C."/>
            <person name="Yanf M."/>
            <person name="Daum C."/>
            <person name="Ng V."/>
            <person name="Clum A."/>
            <person name="Ohm R."/>
            <person name="Martin F."/>
            <person name="Silar P."/>
            <person name="Natvig D."/>
            <person name="Lalanne C."/>
            <person name="Gautier V."/>
            <person name="Ament-Velasquez S.L."/>
            <person name="Kruys A."/>
            <person name="Hutchinson M.I."/>
            <person name="Powell A.J."/>
            <person name="Barry K."/>
            <person name="Miller A.N."/>
            <person name="Grigoriev I.V."/>
            <person name="Debuchy R."/>
            <person name="Gladieux P."/>
            <person name="Thoren M.H."/>
            <person name="Johannesson H."/>
        </authorList>
    </citation>
    <scope>NUCLEOTIDE SEQUENCE</scope>
    <source>
        <strain evidence="2">PSN309</strain>
    </source>
</reference>
<dbReference type="AlphaFoldDB" id="A0AAN6X0G9"/>
<dbReference type="EMBL" id="MU864362">
    <property type="protein sequence ID" value="KAK4190996.1"/>
    <property type="molecule type" value="Genomic_DNA"/>
</dbReference>
<keyword evidence="3" id="KW-1185">Reference proteome</keyword>
<comment type="caution">
    <text evidence="2">The sequence shown here is derived from an EMBL/GenBank/DDBJ whole genome shotgun (WGS) entry which is preliminary data.</text>
</comment>
<name>A0AAN6X0G9_9PEZI</name>
<reference evidence="2" key="1">
    <citation type="journal article" date="2023" name="Mol. Phylogenet. Evol.">
        <title>Genome-scale phylogeny and comparative genomics of the fungal order Sordariales.</title>
        <authorList>
            <person name="Hensen N."/>
            <person name="Bonometti L."/>
            <person name="Westerberg I."/>
            <person name="Brannstrom I.O."/>
            <person name="Guillou S."/>
            <person name="Cros-Aarteil S."/>
            <person name="Calhoun S."/>
            <person name="Haridas S."/>
            <person name="Kuo A."/>
            <person name="Mondo S."/>
            <person name="Pangilinan J."/>
            <person name="Riley R."/>
            <person name="LaButti K."/>
            <person name="Andreopoulos B."/>
            <person name="Lipzen A."/>
            <person name="Chen C."/>
            <person name="Yan M."/>
            <person name="Daum C."/>
            <person name="Ng V."/>
            <person name="Clum A."/>
            <person name="Steindorff A."/>
            <person name="Ohm R.A."/>
            <person name="Martin F."/>
            <person name="Silar P."/>
            <person name="Natvig D.O."/>
            <person name="Lalanne C."/>
            <person name="Gautier V."/>
            <person name="Ament-Velasquez S.L."/>
            <person name="Kruys A."/>
            <person name="Hutchinson M.I."/>
            <person name="Powell A.J."/>
            <person name="Barry K."/>
            <person name="Miller A.N."/>
            <person name="Grigoriev I.V."/>
            <person name="Debuchy R."/>
            <person name="Gladieux P."/>
            <person name="Hiltunen Thoren M."/>
            <person name="Johannesson H."/>
        </authorList>
    </citation>
    <scope>NUCLEOTIDE SEQUENCE</scope>
    <source>
        <strain evidence="2">PSN309</strain>
    </source>
</reference>
<feature type="compositionally biased region" description="Polar residues" evidence="1">
    <location>
        <begin position="120"/>
        <end position="144"/>
    </location>
</feature>
<sequence>KEETYSVGSSDEEEMAMLVDAVDAFTSPQVPPASVINELLTSPSSIHSFDPNLQHSSPAASLSRNTSQIDTTKSQPNQRDEELLDEDIDWDPVIETLASLPRHSDGSVHPPSPLPAPRPTFTTSKAPIPRTTTNLASPTHQPFTRTPFPSPLREKSPVAGCTNSTLLRTTFRIGQLISTANHHLHTTKSLASNQTLLFELYARVIASSRDPRVRIQHFTFVDLFKDQHPYPRGILEGWKSGSLLEKQSEAFLGASRDKPMMCRCICRVKKDDQKQKGSQRSNTHSAGVPSLGWTITVLWIRGVGWDEVEMMKKIVC</sequence>
<evidence type="ECO:0000313" key="3">
    <source>
        <dbReference type="Proteomes" id="UP001302126"/>
    </source>
</evidence>
<accession>A0AAN6X0G9</accession>
<dbReference type="Proteomes" id="UP001302126">
    <property type="component" value="Unassembled WGS sequence"/>
</dbReference>
<evidence type="ECO:0000256" key="1">
    <source>
        <dbReference type="SAM" id="MobiDB-lite"/>
    </source>
</evidence>
<protein>
    <submittedName>
        <fullName evidence="2">Uncharacterized protein</fullName>
    </submittedName>
</protein>
<feature type="region of interest" description="Disordered" evidence="1">
    <location>
        <begin position="43"/>
        <end position="159"/>
    </location>
</feature>
<proteinExistence type="predicted"/>
<feature type="compositionally biased region" description="Acidic residues" evidence="1">
    <location>
        <begin position="82"/>
        <end position="92"/>
    </location>
</feature>
<evidence type="ECO:0000313" key="2">
    <source>
        <dbReference type="EMBL" id="KAK4190996.1"/>
    </source>
</evidence>
<feature type="compositionally biased region" description="Polar residues" evidence="1">
    <location>
        <begin position="43"/>
        <end position="77"/>
    </location>
</feature>
<feature type="non-terminal residue" evidence="2">
    <location>
        <position position="1"/>
    </location>
</feature>
<gene>
    <name evidence="2" type="ORF">QBC35DRAFT_376888</name>
</gene>